<protein>
    <submittedName>
        <fullName evidence="1">BnaC08g11380D protein</fullName>
    </submittedName>
</protein>
<dbReference type="EMBL" id="LK031990">
    <property type="protein sequence ID" value="CDY08908.1"/>
    <property type="molecule type" value="Genomic_DNA"/>
</dbReference>
<evidence type="ECO:0000313" key="2">
    <source>
        <dbReference type="Proteomes" id="UP000028999"/>
    </source>
</evidence>
<dbReference type="Proteomes" id="UP000028999">
    <property type="component" value="Unassembled WGS sequence"/>
</dbReference>
<dbReference type="PaxDb" id="3708-A0A078FAP6"/>
<organism evidence="1 2">
    <name type="scientific">Brassica napus</name>
    <name type="common">Rape</name>
    <dbReference type="NCBI Taxonomy" id="3708"/>
    <lineage>
        <taxon>Eukaryota</taxon>
        <taxon>Viridiplantae</taxon>
        <taxon>Streptophyta</taxon>
        <taxon>Embryophyta</taxon>
        <taxon>Tracheophyta</taxon>
        <taxon>Spermatophyta</taxon>
        <taxon>Magnoliopsida</taxon>
        <taxon>eudicotyledons</taxon>
        <taxon>Gunneridae</taxon>
        <taxon>Pentapetalae</taxon>
        <taxon>rosids</taxon>
        <taxon>malvids</taxon>
        <taxon>Brassicales</taxon>
        <taxon>Brassicaceae</taxon>
        <taxon>Brassiceae</taxon>
        <taxon>Brassica</taxon>
    </lineage>
</organism>
<sequence length="308" mass="34264">MILVDNTPAQCHNPRDDTVAYNHRRLSFLSHPFYSSLRCILSASCCKLTGGRCKDVHIGLTLSRIYSGKVDCMSLVISMFLEATTTSSFSMYMFVLDSPKIPTLSRYGDAGKHFIMLTETATWILSFTCTGCNDERAFFVAFDDAITKLTNVHLRLDAAGEGQRSASKILLGGLQLSSLRYLISTSPPSTNRSLSPMPPIVYQLLNLQTRGPYARSVKLSVDPNPVVKRNGEDNTNRFDITSFIDAPPVLLEPQPPQSHLVVAAVDVTTNDERVQVVRRLAPPKHYNYGEYERPTNCPYTFAVFSSSH</sequence>
<keyword evidence="2" id="KW-1185">Reference proteome</keyword>
<gene>
    <name evidence="1" type="primary">BnaC08g11380D</name>
    <name evidence="1" type="ORF">GSBRNA2T00000928001</name>
</gene>
<accession>A0A078FAP6</accession>
<evidence type="ECO:0000313" key="1">
    <source>
        <dbReference type="EMBL" id="CDY08908.1"/>
    </source>
</evidence>
<dbReference type="Gramene" id="CDY08908">
    <property type="protein sequence ID" value="CDY08908"/>
    <property type="gene ID" value="GSBRNA2T00000928001"/>
</dbReference>
<reference evidence="1 2" key="1">
    <citation type="journal article" date="2014" name="Science">
        <title>Plant genetics. Early allopolyploid evolution in the post-Neolithic Brassica napus oilseed genome.</title>
        <authorList>
            <person name="Chalhoub B."/>
            <person name="Denoeud F."/>
            <person name="Liu S."/>
            <person name="Parkin I.A."/>
            <person name="Tang H."/>
            <person name="Wang X."/>
            <person name="Chiquet J."/>
            <person name="Belcram H."/>
            <person name="Tong C."/>
            <person name="Samans B."/>
            <person name="Correa M."/>
            <person name="Da Silva C."/>
            <person name="Just J."/>
            <person name="Falentin C."/>
            <person name="Koh C.S."/>
            <person name="Le Clainche I."/>
            <person name="Bernard M."/>
            <person name="Bento P."/>
            <person name="Noel B."/>
            <person name="Labadie K."/>
            <person name="Alberti A."/>
            <person name="Charles M."/>
            <person name="Arnaud D."/>
            <person name="Guo H."/>
            <person name="Daviaud C."/>
            <person name="Alamery S."/>
            <person name="Jabbari K."/>
            <person name="Zhao M."/>
            <person name="Edger P.P."/>
            <person name="Chelaifa H."/>
            <person name="Tack D."/>
            <person name="Lassalle G."/>
            <person name="Mestiri I."/>
            <person name="Schnel N."/>
            <person name="Le Paslier M.C."/>
            <person name="Fan G."/>
            <person name="Renault V."/>
            <person name="Bayer P.E."/>
            <person name="Golicz A.A."/>
            <person name="Manoli S."/>
            <person name="Lee T.H."/>
            <person name="Thi V.H."/>
            <person name="Chalabi S."/>
            <person name="Hu Q."/>
            <person name="Fan C."/>
            <person name="Tollenaere R."/>
            <person name="Lu Y."/>
            <person name="Battail C."/>
            <person name="Shen J."/>
            <person name="Sidebottom C.H."/>
            <person name="Wang X."/>
            <person name="Canaguier A."/>
            <person name="Chauveau A."/>
            <person name="Berard A."/>
            <person name="Deniot G."/>
            <person name="Guan M."/>
            <person name="Liu Z."/>
            <person name="Sun F."/>
            <person name="Lim Y.P."/>
            <person name="Lyons E."/>
            <person name="Town C.D."/>
            <person name="Bancroft I."/>
            <person name="Wang X."/>
            <person name="Meng J."/>
            <person name="Ma J."/>
            <person name="Pires J.C."/>
            <person name="King G.J."/>
            <person name="Brunel D."/>
            <person name="Delourme R."/>
            <person name="Renard M."/>
            <person name="Aury J.M."/>
            <person name="Adams K.L."/>
            <person name="Batley J."/>
            <person name="Snowdon R.J."/>
            <person name="Tost J."/>
            <person name="Edwards D."/>
            <person name="Zhou Y."/>
            <person name="Hua W."/>
            <person name="Sharpe A.G."/>
            <person name="Paterson A.H."/>
            <person name="Guan C."/>
            <person name="Wincker P."/>
        </authorList>
    </citation>
    <scope>NUCLEOTIDE SEQUENCE [LARGE SCALE GENOMIC DNA]</scope>
    <source>
        <strain evidence="2">cv. Darmor-bzh</strain>
    </source>
</reference>
<name>A0A078FAP6_BRANA</name>
<proteinExistence type="predicted"/>
<dbReference type="AlphaFoldDB" id="A0A078FAP6"/>